<keyword evidence="2 6" id="KW-0812">Transmembrane</keyword>
<dbReference type="Pfam" id="PF26002">
    <property type="entry name" value="Beta-barrel_AprE"/>
    <property type="match status" value="1"/>
</dbReference>
<reference evidence="8 9" key="1">
    <citation type="submission" date="2014-04" db="EMBL/GenBank/DDBJ databases">
        <authorList>
            <person name="Sears C."/>
            <person name="Carroll K."/>
            <person name="Sack B.R."/>
            <person name="Qadri F."/>
            <person name="Myers L.L."/>
            <person name="Chung G.-T."/>
            <person name="Escheverria P."/>
            <person name="Fraser C.M."/>
            <person name="Sadzewicz L."/>
            <person name="Shefchek K.A."/>
            <person name="Tallon L."/>
            <person name="Das S.P."/>
            <person name="Daugherty S."/>
            <person name="Mongodin E.F."/>
        </authorList>
    </citation>
    <scope>NUCLEOTIDE SEQUENCE [LARGE SCALE GENOMIC DNA]</scope>
    <source>
        <strain evidence="8 9">3975 RP4</strain>
    </source>
</reference>
<feature type="coiled-coil region" evidence="5">
    <location>
        <begin position="157"/>
        <end position="202"/>
    </location>
</feature>
<sequence>MDIEDKDIELKSEEIQEILSRPPHALIRWGITVFFMVISFLFIGGCFFSYPDTVEAGITITTENPPAWIVARSTGKLKEVFLKDKQKVKAGELIGVVNNPADTREVLLLKKELEAFQINDSMICQGHFTGRLTLGEIQSAYTGFIKSLTEYRDFLKLDLYKEKEEAARRELNEYQIYISHLHNEVNLNKEELKLALSSYSREEILYKKGLVSASDYEKEQQAYLASKRGTEQMQTTLSSARIQEAKLHQTIVEIQLEQNQKANSLQVALQTAYDQLQVSINNWKLAYLFTAPTDGILSYNEVWQKNQNITAGDKVFSVVAENSGAVIGKAKLPVSNSGKVKSGQRVNIRLTGYPYMEYGFLTGKVSSISLLSNEDSYTVTVELPDTLQTSYNHILEFQGELSGSAEVLTDERSFTARLLGPLRYLWEKYSL</sequence>
<dbReference type="GO" id="GO:0016020">
    <property type="term" value="C:membrane"/>
    <property type="evidence" value="ECO:0007669"/>
    <property type="project" value="UniProtKB-SubCell"/>
</dbReference>
<organism evidence="8 9">
    <name type="scientific">Phocaeicola vulgatus str. 3975 RP4</name>
    <dbReference type="NCBI Taxonomy" id="1339352"/>
    <lineage>
        <taxon>Bacteria</taxon>
        <taxon>Pseudomonadati</taxon>
        <taxon>Bacteroidota</taxon>
        <taxon>Bacteroidia</taxon>
        <taxon>Bacteroidales</taxon>
        <taxon>Bacteroidaceae</taxon>
        <taxon>Phocaeicola</taxon>
    </lineage>
</organism>
<keyword evidence="5" id="KW-0175">Coiled coil</keyword>
<dbReference type="PRINTS" id="PR01490">
    <property type="entry name" value="RTXTOXIND"/>
</dbReference>
<evidence type="ECO:0000313" key="9">
    <source>
        <dbReference type="Proteomes" id="UP000027661"/>
    </source>
</evidence>
<evidence type="ECO:0000256" key="6">
    <source>
        <dbReference type="SAM" id="Phobius"/>
    </source>
</evidence>
<dbReference type="InterPro" id="IPR050739">
    <property type="entry name" value="MFP"/>
</dbReference>
<dbReference type="PANTHER" id="PTHR30386">
    <property type="entry name" value="MEMBRANE FUSION SUBUNIT OF EMRAB-TOLC MULTIDRUG EFFLUX PUMP"/>
    <property type="match status" value="1"/>
</dbReference>
<evidence type="ECO:0000259" key="7">
    <source>
        <dbReference type="Pfam" id="PF26002"/>
    </source>
</evidence>
<evidence type="ECO:0000256" key="3">
    <source>
        <dbReference type="ARBA" id="ARBA00022989"/>
    </source>
</evidence>
<dbReference type="Proteomes" id="UP000027661">
    <property type="component" value="Unassembled WGS sequence"/>
</dbReference>
<evidence type="ECO:0000313" key="8">
    <source>
        <dbReference type="EMBL" id="KDS53349.1"/>
    </source>
</evidence>
<evidence type="ECO:0000256" key="2">
    <source>
        <dbReference type="ARBA" id="ARBA00022692"/>
    </source>
</evidence>
<dbReference type="RefSeq" id="WP_032952977.1">
    <property type="nucleotide sequence ID" value="NZ_JNHM01000031.1"/>
</dbReference>
<accession>A0A069SG64</accession>
<evidence type="ECO:0000256" key="1">
    <source>
        <dbReference type="ARBA" id="ARBA00004167"/>
    </source>
</evidence>
<dbReference type="EMBL" id="JNHM01000031">
    <property type="protein sequence ID" value="KDS53349.1"/>
    <property type="molecule type" value="Genomic_DNA"/>
</dbReference>
<comment type="caution">
    <text evidence="8">The sequence shown here is derived from an EMBL/GenBank/DDBJ whole genome shotgun (WGS) entry which is preliminary data.</text>
</comment>
<proteinExistence type="predicted"/>
<keyword evidence="4 6" id="KW-0472">Membrane</keyword>
<evidence type="ECO:0000256" key="4">
    <source>
        <dbReference type="ARBA" id="ARBA00023136"/>
    </source>
</evidence>
<feature type="domain" description="AprE-like beta-barrel" evidence="7">
    <location>
        <begin position="329"/>
        <end position="385"/>
    </location>
</feature>
<comment type="subcellular location">
    <subcellularLocation>
        <location evidence="1">Membrane</location>
        <topology evidence="1">Single-pass membrane protein</topology>
    </subcellularLocation>
</comment>
<dbReference type="PATRIC" id="fig|1339352.3.peg.2556"/>
<keyword evidence="3 6" id="KW-1133">Transmembrane helix</keyword>
<feature type="transmembrane region" description="Helical" evidence="6">
    <location>
        <begin position="26"/>
        <end position="50"/>
    </location>
</feature>
<protein>
    <submittedName>
        <fullName evidence="8">HlyD secretion family protein</fullName>
    </submittedName>
</protein>
<dbReference type="InterPro" id="IPR058982">
    <property type="entry name" value="Beta-barrel_AprE"/>
</dbReference>
<dbReference type="PANTHER" id="PTHR30386:SF26">
    <property type="entry name" value="TRANSPORT PROTEIN COMB"/>
    <property type="match status" value="1"/>
</dbReference>
<name>A0A069SG64_PHOVU</name>
<evidence type="ECO:0000256" key="5">
    <source>
        <dbReference type="SAM" id="Coils"/>
    </source>
</evidence>
<gene>
    <name evidence="8" type="ORF">M099_2659</name>
</gene>
<dbReference type="AlphaFoldDB" id="A0A069SG64"/>